<feature type="transmembrane region" description="Helical" evidence="1">
    <location>
        <begin position="158"/>
        <end position="176"/>
    </location>
</feature>
<evidence type="ECO:0000256" key="1">
    <source>
        <dbReference type="SAM" id="Phobius"/>
    </source>
</evidence>
<keyword evidence="1" id="KW-1133">Transmembrane helix</keyword>
<name>A0A7J6MQF5_PERCH</name>
<feature type="transmembrane region" description="Helical" evidence="1">
    <location>
        <begin position="188"/>
        <end position="206"/>
    </location>
</feature>
<dbReference type="PANTHER" id="PTHR33927">
    <property type="entry name" value="TRANSMEMBRANE PROTEIN"/>
    <property type="match status" value="1"/>
</dbReference>
<evidence type="ECO:0000313" key="3">
    <source>
        <dbReference type="Proteomes" id="UP000591131"/>
    </source>
</evidence>
<reference evidence="2 3" key="1">
    <citation type="submission" date="2020-04" db="EMBL/GenBank/DDBJ databases">
        <title>Perkinsus chesapeaki whole genome sequence.</title>
        <authorList>
            <person name="Bogema D.R."/>
        </authorList>
    </citation>
    <scope>NUCLEOTIDE SEQUENCE [LARGE SCALE GENOMIC DNA]</scope>
    <source>
        <strain evidence="2">ATCC PRA-425</strain>
    </source>
</reference>
<dbReference type="OrthoDB" id="3142841at2759"/>
<organism evidence="2 3">
    <name type="scientific">Perkinsus chesapeaki</name>
    <name type="common">Clam parasite</name>
    <name type="synonym">Perkinsus andrewsi</name>
    <dbReference type="NCBI Taxonomy" id="330153"/>
    <lineage>
        <taxon>Eukaryota</taxon>
        <taxon>Sar</taxon>
        <taxon>Alveolata</taxon>
        <taxon>Perkinsozoa</taxon>
        <taxon>Perkinsea</taxon>
        <taxon>Perkinsida</taxon>
        <taxon>Perkinsidae</taxon>
        <taxon>Perkinsus</taxon>
    </lineage>
</organism>
<dbReference type="Proteomes" id="UP000591131">
    <property type="component" value="Unassembled WGS sequence"/>
</dbReference>
<dbReference type="InterPro" id="IPR052979">
    <property type="entry name" value="Adenylate-forming_domain"/>
</dbReference>
<accession>A0A7J6MQF5</accession>
<keyword evidence="3" id="KW-1185">Reference proteome</keyword>
<comment type="caution">
    <text evidence="2">The sequence shown here is derived from an EMBL/GenBank/DDBJ whole genome shotgun (WGS) entry which is preliminary data.</text>
</comment>
<proteinExistence type="predicted"/>
<protein>
    <submittedName>
        <fullName evidence="2">Uncharacterized protein</fullName>
    </submittedName>
</protein>
<feature type="transmembrane region" description="Helical" evidence="1">
    <location>
        <begin position="79"/>
        <end position="104"/>
    </location>
</feature>
<dbReference type="PANTHER" id="PTHR33927:SF5">
    <property type="entry name" value="ENZYME, PUTATIVE (AFU_ORTHOLOGUE AFUA_8G01222)-RELATED"/>
    <property type="match status" value="1"/>
</dbReference>
<keyword evidence="1" id="KW-0472">Membrane</keyword>
<feature type="transmembrane region" description="Helical" evidence="1">
    <location>
        <begin position="124"/>
        <end position="146"/>
    </location>
</feature>
<keyword evidence="1" id="KW-0812">Transmembrane</keyword>
<gene>
    <name evidence="2" type="ORF">FOL47_010124</name>
</gene>
<feature type="transmembrane region" description="Helical" evidence="1">
    <location>
        <begin position="6"/>
        <end position="27"/>
    </location>
</feature>
<evidence type="ECO:0000313" key="2">
    <source>
        <dbReference type="EMBL" id="KAF4673744.1"/>
    </source>
</evidence>
<dbReference type="EMBL" id="JAAPAO010000076">
    <property type="protein sequence ID" value="KAF4673744.1"/>
    <property type="molecule type" value="Genomic_DNA"/>
</dbReference>
<dbReference type="AlphaFoldDB" id="A0A7J6MQF5"/>
<sequence>MRFPVPTYACASFAVITVNAAVALALWGKLHLNALDASVGATTNLLAVVIARNEHFVNLLFTVFVNRAKKLPLGIRRRFANIYCCYGGIHSGCAIAALVWYLVFTIEITLPNMKSGIIIDPLVLMSWLSMSLLILIVFFALPCVRSLHHNWFECVHRYSAWTLLIILVAQLVLTSIKENPSHALADPRIWEAGLLILLVIYPWLHLRKRNVKSFRLSSHALLLNFDYSDVSFGQAVRISDSPLRETHAFAVIPNIRSTVQNMSDEEAKLWHVDKKGFSVIISRAGDWTSRMIDHPPTRLWTRGVPQYGVLRVVSLFQPCIVMATGSGIGPCLSIFVQQPGHSTVIDTLLRVDPLAIIHDTKASGRPDLVEIATDLWESDNFEAVVFISNKETGAAVKTAIHQHRWIVGYADMSLHE</sequence>